<keyword evidence="3" id="KW-1185">Reference proteome</keyword>
<dbReference type="CDD" id="cd00093">
    <property type="entry name" value="HTH_XRE"/>
    <property type="match status" value="1"/>
</dbReference>
<dbReference type="EMBL" id="JAYKYQ010000011">
    <property type="protein sequence ID" value="MEB3513317.1"/>
    <property type="molecule type" value="Genomic_DNA"/>
</dbReference>
<dbReference type="SUPFAM" id="SSF47413">
    <property type="entry name" value="lambda repressor-like DNA-binding domains"/>
    <property type="match status" value="1"/>
</dbReference>
<proteinExistence type="predicted"/>
<organism evidence="2 3">
    <name type="scientific">Nocardia implantans</name>
    <dbReference type="NCBI Taxonomy" id="3108168"/>
    <lineage>
        <taxon>Bacteria</taxon>
        <taxon>Bacillati</taxon>
        <taxon>Actinomycetota</taxon>
        <taxon>Actinomycetes</taxon>
        <taxon>Mycobacteriales</taxon>
        <taxon>Nocardiaceae</taxon>
        <taxon>Nocardia</taxon>
    </lineage>
</organism>
<name>A0ABU6B0P9_9NOCA</name>
<protein>
    <submittedName>
        <fullName evidence="2">Helix-turn-helix transcriptional regulator</fullName>
    </submittedName>
</protein>
<feature type="domain" description="HTH cro/C1-type" evidence="1">
    <location>
        <begin position="18"/>
        <end position="51"/>
    </location>
</feature>
<dbReference type="SMART" id="SM00530">
    <property type="entry name" value="HTH_XRE"/>
    <property type="match status" value="1"/>
</dbReference>
<reference evidence="2 3" key="1">
    <citation type="submission" date="2023-12" db="EMBL/GenBank/DDBJ databases">
        <title>novel species in genus Nocarida.</title>
        <authorList>
            <person name="Li Z."/>
        </authorList>
    </citation>
    <scope>NUCLEOTIDE SEQUENCE [LARGE SCALE GENOMIC DNA]</scope>
    <source>
        <strain evidence="2 3">CDC186</strain>
    </source>
</reference>
<dbReference type="InterPro" id="IPR001387">
    <property type="entry name" value="Cro/C1-type_HTH"/>
</dbReference>
<dbReference type="PROSITE" id="PS50943">
    <property type="entry name" value="HTH_CROC1"/>
    <property type="match status" value="1"/>
</dbReference>
<dbReference type="InterPro" id="IPR010982">
    <property type="entry name" value="Lambda_DNA-bd_dom_sf"/>
</dbReference>
<accession>A0ABU6B0P9</accession>
<dbReference type="Proteomes" id="UP001348098">
    <property type="component" value="Unassembled WGS sequence"/>
</dbReference>
<evidence type="ECO:0000313" key="3">
    <source>
        <dbReference type="Proteomes" id="UP001348098"/>
    </source>
</evidence>
<evidence type="ECO:0000259" key="1">
    <source>
        <dbReference type="PROSITE" id="PS50943"/>
    </source>
</evidence>
<gene>
    <name evidence="2" type="ORF">U3653_25100</name>
</gene>
<dbReference type="Pfam" id="PF19054">
    <property type="entry name" value="DUF5753"/>
    <property type="match status" value="1"/>
</dbReference>
<dbReference type="RefSeq" id="WP_195082485.1">
    <property type="nucleotide sequence ID" value="NZ_JAYESH010000017.1"/>
</dbReference>
<dbReference type="Pfam" id="PF13560">
    <property type="entry name" value="HTH_31"/>
    <property type="match status" value="1"/>
</dbReference>
<dbReference type="Gene3D" id="1.10.260.40">
    <property type="entry name" value="lambda repressor-like DNA-binding domains"/>
    <property type="match status" value="1"/>
</dbReference>
<sequence length="295" mass="33507">MTDEGGSTLTKRQLGRYLRDGRSELGATLEEVAAMMQWSKSKLSRIEKGESGGVLRELDIRELSRIYGFDDDKTTAMVGLARQTDAKCWWHTFDDVIRKSFNMYVGLEFAATSLTMFRPNLVPGILQTPDYSRALDRIYFPDDTDQELDRRVQLRIKRQAVITRRVRPITLKVILQEAALRTLVGSRKTMAAQHRHIADMSTRDNVEVRILPFAAGFPVGLYVGPYVILDFGFDSKGEKVAPSVVFLEGYAGDMYLERAQDERMYRKAFAATESAALDPVQSRHLLRQVAREFAV</sequence>
<comment type="caution">
    <text evidence="2">The sequence shown here is derived from an EMBL/GenBank/DDBJ whole genome shotgun (WGS) entry which is preliminary data.</text>
</comment>
<dbReference type="InterPro" id="IPR043917">
    <property type="entry name" value="DUF5753"/>
</dbReference>
<evidence type="ECO:0000313" key="2">
    <source>
        <dbReference type="EMBL" id="MEB3513317.1"/>
    </source>
</evidence>